<dbReference type="Proteomes" id="UP000728032">
    <property type="component" value="Unassembled WGS sequence"/>
</dbReference>
<dbReference type="GO" id="GO:0030687">
    <property type="term" value="C:preribosome, large subunit precursor"/>
    <property type="evidence" value="ECO:0007669"/>
    <property type="project" value="TreeGrafter"/>
</dbReference>
<dbReference type="PANTHER" id="PTHR15002">
    <property type="entry name" value="RIBOSOMAL BIOGENESIS PROTEIN LAS1L"/>
    <property type="match status" value="1"/>
</dbReference>
<dbReference type="PROSITE" id="PS00233">
    <property type="entry name" value="CHIT_BIND_RR_1"/>
    <property type="match status" value="1"/>
</dbReference>
<feature type="compositionally biased region" description="Polar residues" evidence="3">
    <location>
        <begin position="599"/>
        <end position="620"/>
    </location>
</feature>
<dbReference type="GO" id="GO:0004519">
    <property type="term" value="F:endonuclease activity"/>
    <property type="evidence" value="ECO:0007669"/>
    <property type="project" value="InterPro"/>
</dbReference>
<dbReference type="GO" id="GO:0042302">
    <property type="term" value="F:structural constituent of cuticle"/>
    <property type="evidence" value="ECO:0007669"/>
    <property type="project" value="UniProtKB-UniRule"/>
</dbReference>
<feature type="region of interest" description="Disordered" evidence="3">
    <location>
        <begin position="599"/>
        <end position="632"/>
    </location>
</feature>
<dbReference type="GO" id="GO:0090730">
    <property type="term" value="C:Las1 complex"/>
    <property type="evidence" value="ECO:0007669"/>
    <property type="project" value="InterPro"/>
</dbReference>
<dbReference type="EMBL" id="OC922156">
    <property type="protein sequence ID" value="CAD7653961.1"/>
    <property type="molecule type" value="Genomic_DNA"/>
</dbReference>
<gene>
    <name evidence="4" type="ORF">ONB1V03_LOCUS10612</name>
</gene>
<dbReference type="PANTHER" id="PTHR15002:SF0">
    <property type="entry name" value="RIBOSOMAL BIOGENESIS PROTEIN LAS1L"/>
    <property type="match status" value="1"/>
</dbReference>
<dbReference type="EMBL" id="CAJPVJ010007331">
    <property type="protein sequence ID" value="CAG2171148.1"/>
    <property type="molecule type" value="Genomic_DNA"/>
</dbReference>
<dbReference type="GO" id="GO:0000470">
    <property type="term" value="P:maturation of LSU-rRNA"/>
    <property type="evidence" value="ECO:0007669"/>
    <property type="project" value="TreeGrafter"/>
</dbReference>
<evidence type="ECO:0000256" key="2">
    <source>
        <dbReference type="PROSITE-ProRule" id="PRU00497"/>
    </source>
</evidence>
<organism evidence="4">
    <name type="scientific">Oppiella nova</name>
    <dbReference type="NCBI Taxonomy" id="334625"/>
    <lineage>
        <taxon>Eukaryota</taxon>
        <taxon>Metazoa</taxon>
        <taxon>Ecdysozoa</taxon>
        <taxon>Arthropoda</taxon>
        <taxon>Chelicerata</taxon>
        <taxon>Arachnida</taxon>
        <taxon>Acari</taxon>
        <taxon>Acariformes</taxon>
        <taxon>Sarcoptiformes</taxon>
        <taxon>Oribatida</taxon>
        <taxon>Brachypylina</taxon>
        <taxon>Oppioidea</taxon>
        <taxon>Oppiidae</taxon>
        <taxon>Oppiella</taxon>
    </lineage>
</organism>
<dbReference type="Pfam" id="PF00379">
    <property type="entry name" value="Chitin_bind_4"/>
    <property type="match status" value="1"/>
</dbReference>
<dbReference type="InterPro" id="IPR016024">
    <property type="entry name" value="ARM-type_fold"/>
</dbReference>
<evidence type="ECO:0000256" key="1">
    <source>
        <dbReference type="ARBA" id="ARBA00022460"/>
    </source>
</evidence>
<keyword evidence="5" id="KW-1185">Reference proteome</keyword>
<dbReference type="InterPro" id="IPR000618">
    <property type="entry name" value="Insect_cuticle"/>
</dbReference>
<evidence type="ECO:0000313" key="4">
    <source>
        <dbReference type="EMBL" id="CAD7653961.1"/>
    </source>
</evidence>
<dbReference type="Pfam" id="PF04031">
    <property type="entry name" value="Las1"/>
    <property type="match status" value="1"/>
</dbReference>
<name>A0A7R9M5Q9_9ACAR</name>
<dbReference type="InterPro" id="IPR007174">
    <property type="entry name" value="Las1"/>
</dbReference>
<protein>
    <submittedName>
        <fullName evidence="4">Uncharacterized protein</fullName>
    </submittedName>
</protein>
<evidence type="ECO:0000313" key="5">
    <source>
        <dbReference type="Proteomes" id="UP000728032"/>
    </source>
</evidence>
<feature type="non-terminal residue" evidence="4">
    <location>
        <position position="1"/>
    </location>
</feature>
<dbReference type="PROSITE" id="PS51155">
    <property type="entry name" value="CHIT_BIND_RR_2"/>
    <property type="match status" value="1"/>
</dbReference>
<dbReference type="OrthoDB" id="10263222at2759"/>
<accession>A0A7R9M5Q9</accession>
<keyword evidence="1 2" id="KW-0193">Cuticle</keyword>
<sequence length="632" mass="72600">MDASTAMSADTNPPKSELRRTVTTHALSPWSDRHELVTVFGSIYQNPDFVDIDYELLTFAKNKITIWLTRVHHNVDVAVHLMATREMINALSEDNRANQRLAEEDRDESAVYSLYCLAVIRFCTAISQYSHENNMKSVRRLAHKYSCPQWIIDCRHSLCHSSGTQPSIEELRSAALIGLHWMRQYFWEKVLDNNSAKHGVDCDYYALIERYISVENKAKKRTKSEIISAIKHTRNELVSAVVRHLIASESNGDKKLANESLKVPKMYLRKFSNVFAIIISYQSLPLLLNQLVTHIDSDNRTQRHLAMSWFATLIRTIGSDHKVSKFKRHFQRLSYGSVMARIEWVRLLYAVVKRPNGRTSALIQLMAPIVADVVSEDKIEILMNLAMRYSHESIETINENNDQNSGDKGFVAKIVKDLLPENQINDSEANSGKIAEIPMPYQFEYNIDDGYGNKQDRHEKADEYGNVIGSYGYVDSNGIYRKVDYTAGPEGFVAKINSNEPYLKHQANPAHVMYFVEDPPAGANNYAKRQANTYEARDEVYTERNDRYDRLFNSQIKDQIYRSSDSRVAANVDNVYDNNSDNELEKLKPFLAMLRPQYPRSQTNVNPNQQAYQSFNPNPNHHSRNSDDIQAY</sequence>
<reference evidence="4" key="1">
    <citation type="submission" date="2020-11" db="EMBL/GenBank/DDBJ databases">
        <authorList>
            <person name="Tran Van P."/>
        </authorList>
    </citation>
    <scope>NUCLEOTIDE SEQUENCE</scope>
</reference>
<dbReference type="GO" id="GO:0000460">
    <property type="term" value="P:maturation of 5.8S rRNA"/>
    <property type="evidence" value="ECO:0007669"/>
    <property type="project" value="TreeGrafter"/>
</dbReference>
<dbReference type="SUPFAM" id="SSF48371">
    <property type="entry name" value="ARM repeat"/>
    <property type="match status" value="1"/>
</dbReference>
<dbReference type="InterPro" id="IPR031311">
    <property type="entry name" value="CHIT_BIND_RR_consensus"/>
</dbReference>
<dbReference type="AlphaFoldDB" id="A0A7R9M5Q9"/>
<evidence type="ECO:0000256" key="3">
    <source>
        <dbReference type="SAM" id="MobiDB-lite"/>
    </source>
</evidence>
<proteinExistence type="predicted"/>